<sequence>MASQRVGFAVAFSLVVSALSAGSAGATAALATGGKTSQPIGHYDFCKSNPRECALRVGKIQPARMTGGLMRKMQQVNSRVNRAVKPLNDIDIYGREEVWTYPVKGVGDCEDFVLEKRRMLNRSGISLGNLLITVVRKRDGEGHAVLTVRTDKGDFILDNLRNDVRLWNQTGYRFLKRQSSEHTGQWVSLRESTNPLVGAVRQ</sequence>
<keyword evidence="1" id="KW-0732">Signal</keyword>
<dbReference type="AlphaFoldDB" id="A0A084U663"/>
<dbReference type="Proteomes" id="UP000053675">
    <property type="component" value="Unassembled WGS sequence"/>
</dbReference>
<dbReference type="EMBL" id="JMQM01000002">
    <property type="protein sequence ID" value="KFB08449.1"/>
    <property type="molecule type" value="Genomic_DNA"/>
</dbReference>
<dbReference type="PANTHER" id="PTHR39327:SF1">
    <property type="entry name" value="BLR5470 PROTEIN"/>
    <property type="match status" value="1"/>
</dbReference>
<keyword evidence="3" id="KW-1185">Reference proteome</keyword>
<comment type="caution">
    <text evidence="2">The sequence shown here is derived from an EMBL/GenBank/DDBJ whole genome shotgun (WGS) entry which is preliminary data.</text>
</comment>
<organism evidence="2 3">
    <name type="scientific">Nitratireductor basaltis</name>
    <dbReference type="NCBI Taxonomy" id="472175"/>
    <lineage>
        <taxon>Bacteria</taxon>
        <taxon>Pseudomonadati</taxon>
        <taxon>Pseudomonadota</taxon>
        <taxon>Alphaproteobacteria</taxon>
        <taxon>Hyphomicrobiales</taxon>
        <taxon>Phyllobacteriaceae</taxon>
        <taxon>Nitratireductor</taxon>
    </lineage>
</organism>
<dbReference type="PATRIC" id="fig|472175.3.peg.2692"/>
<feature type="signal peptide" evidence="1">
    <location>
        <begin position="1"/>
        <end position="28"/>
    </location>
</feature>
<dbReference type="RefSeq" id="WP_081871236.1">
    <property type="nucleotide sequence ID" value="NZ_JMQM01000002.1"/>
</dbReference>
<reference evidence="2 3" key="1">
    <citation type="submission" date="2014-05" db="EMBL/GenBank/DDBJ databases">
        <title>Draft Genome Sequence of Nitratireductor basaltis Strain UMTGB225, A Marine Bacterium Isolated from Green Barrel Tunicate.</title>
        <authorList>
            <person name="Gan H.Y."/>
        </authorList>
    </citation>
    <scope>NUCLEOTIDE SEQUENCE [LARGE SCALE GENOMIC DNA]</scope>
    <source>
        <strain evidence="2 3">UMTGB225</strain>
    </source>
</reference>
<accession>A0A084U663</accession>
<dbReference type="Gene3D" id="3.10.620.30">
    <property type="match status" value="1"/>
</dbReference>
<evidence type="ECO:0000313" key="2">
    <source>
        <dbReference type="EMBL" id="KFB08449.1"/>
    </source>
</evidence>
<name>A0A084U663_9HYPH</name>
<dbReference type="Pfam" id="PF06035">
    <property type="entry name" value="Peptidase_C93"/>
    <property type="match status" value="1"/>
</dbReference>
<proteinExistence type="predicted"/>
<dbReference type="STRING" id="472175.EL18_02700"/>
<evidence type="ECO:0000313" key="3">
    <source>
        <dbReference type="Proteomes" id="UP000053675"/>
    </source>
</evidence>
<dbReference type="PANTHER" id="PTHR39327">
    <property type="match status" value="1"/>
</dbReference>
<dbReference type="eggNOG" id="COG3672">
    <property type="taxonomic scope" value="Bacteria"/>
</dbReference>
<dbReference type="OrthoDB" id="7206808at2"/>
<gene>
    <name evidence="2" type="ORF">EL18_02700</name>
</gene>
<evidence type="ECO:0000256" key="1">
    <source>
        <dbReference type="SAM" id="SignalP"/>
    </source>
</evidence>
<protein>
    <submittedName>
        <fullName evidence="2">Transglutaminase</fullName>
    </submittedName>
</protein>
<dbReference type="InterPro" id="IPR010319">
    <property type="entry name" value="Transglutaminase-like_Cys_pept"/>
</dbReference>
<feature type="chain" id="PRO_5001782970" evidence="1">
    <location>
        <begin position="29"/>
        <end position="202"/>
    </location>
</feature>